<sequence length="405" mass="46001">MDPSLRPILFVSIPSSEKVPRNHGSPIARGPQTAPPATPEKSFLRENGVETRTQRRHREGKGKSRDGIFRHRMYHVPLRTGGRGSLSTYREQESDDDGLLRPITRETTRSRWGSESTGIGPASRRGSVLDGIDKDIRFGSIKRSEDIRSMDDLQRVRGQRNKAEEYLRSALSVIGTLATDITRRLDYTYYGLLEKVAALNMTLASFQELSDSTFKLFDDFQRETTGMQQDFRKQVADLNEFHPQMQKIEALEERMRASKTRAKTLGNRLEAMRAEIEKWDKREMEWQMRTNQRLRMFWGLVTVVILALLVAVVIQHWPSEQASPGFRTVPKALKLSKLPSRAPLPKKQDAISPEANNGYACSREPSVLAHNISLSTALVNTPTFIGADEAARPTDHDPLRMFDEL</sequence>
<evidence type="ECO:0000313" key="4">
    <source>
        <dbReference type="EMBL" id="KAL2809865.1"/>
    </source>
</evidence>
<protein>
    <submittedName>
        <fullName evidence="4">Uncharacterized protein</fullName>
    </submittedName>
</protein>
<evidence type="ECO:0000256" key="3">
    <source>
        <dbReference type="SAM" id="Phobius"/>
    </source>
</evidence>
<keyword evidence="3" id="KW-1133">Transmembrane helix</keyword>
<feature type="coiled-coil region" evidence="1">
    <location>
        <begin position="248"/>
        <end position="282"/>
    </location>
</feature>
<comment type="caution">
    <text evidence="4">The sequence shown here is derived from an EMBL/GenBank/DDBJ whole genome shotgun (WGS) entry which is preliminary data.</text>
</comment>
<feature type="region of interest" description="Disordered" evidence="2">
    <location>
        <begin position="1"/>
        <end position="68"/>
    </location>
</feature>
<keyword evidence="5" id="KW-1185">Reference proteome</keyword>
<evidence type="ECO:0000313" key="5">
    <source>
        <dbReference type="Proteomes" id="UP001610334"/>
    </source>
</evidence>
<proteinExistence type="predicted"/>
<organism evidence="4 5">
    <name type="scientific">Aspergillus granulosus</name>
    <dbReference type="NCBI Taxonomy" id="176169"/>
    <lineage>
        <taxon>Eukaryota</taxon>
        <taxon>Fungi</taxon>
        <taxon>Dikarya</taxon>
        <taxon>Ascomycota</taxon>
        <taxon>Pezizomycotina</taxon>
        <taxon>Eurotiomycetes</taxon>
        <taxon>Eurotiomycetidae</taxon>
        <taxon>Eurotiales</taxon>
        <taxon>Aspergillaceae</taxon>
        <taxon>Aspergillus</taxon>
        <taxon>Aspergillus subgen. Nidulantes</taxon>
    </lineage>
</organism>
<dbReference type="EMBL" id="JBFXLT010000081">
    <property type="protein sequence ID" value="KAL2809865.1"/>
    <property type="molecule type" value="Genomic_DNA"/>
</dbReference>
<name>A0ABR4H3H1_9EURO</name>
<keyword evidence="3" id="KW-0812">Transmembrane</keyword>
<feature type="compositionally biased region" description="Basic and acidic residues" evidence="2">
    <location>
        <begin position="42"/>
        <end position="53"/>
    </location>
</feature>
<evidence type="ECO:0000256" key="1">
    <source>
        <dbReference type="SAM" id="Coils"/>
    </source>
</evidence>
<dbReference type="Proteomes" id="UP001610334">
    <property type="component" value="Unassembled WGS sequence"/>
</dbReference>
<keyword evidence="1" id="KW-0175">Coiled coil</keyword>
<accession>A0ABR4H3H1</accession>
<dbReference type="SUPFAM" id="SSF58100">
    <property type="entry name" value="Bacterial hemolysins"/>
    <property type="match status" value="1"/>
</dbReference>
<feature type="transmembrane region" description="Helical" evidence="3">
    <location>
        <begin position="297"/>
        <end position="317"/>
    </location>
</feature>
<keyword evidence="3" id="KW-0472">Membrane</keyword>
<reference evidence="4 5" key="1">
    <citation type="submission" date="2024-07" db="EMBL/GenBank/DDBJ databases">
        <title>Section-level genome sequencing and comparative genomics of Aspergillus sections Usti and Cavernicolus.</title>
        <authorList>
            <consortium name="Lawrence Berkeley National Laboratory"/>
            <person name="Nybo J.L."/>
            <person name="Vesth T.C."/>
            <person name="Theobald S."/>
            <person name="Frisvad J.C."/>
            <person name="Larsen T.O."/>
            <person name="Kjaerboelling I."/>
            <person name="Rothschild-Mancinelli K."/>
            <person name="Lyhne E.K."/>
            <person name="Kogle M.E."/>
            <person name="Barry K."/>
            <person name="Clum A."/>
            <person name="Na H."/>
            <person name="Ledsgaard L."/>
            <person name="Lin J."/>
            <person name="Lipzen A."/>
            <person name="Kuo A."/>
            <person name="Riley R."/>
            <person name="Mondo S."/>
            <person name="Labutti K."/>
            <person name="Haridas S."/>
            <person name="Pangalinan J."/>
            <person name="Salamov A.A."/>
            <person name="Simmons B.A."/>
            <person name="Magnuson J.K."/>
            <person name="Chen J."/>
            <person name="Drula E."/>
            <person name="Henrissat B."/>
            <person name="Wiebenga A."/>
            <person name="Lubbers R.J."/>
            <person name="Gomes A.C."/>
            <person name="Makela M.R."/>
            <person name="Stajich J."/>
            <person name="Grigoriev I.V."/>
            <person name="Mortensen U.H."/>
            <person name="De Vries R.P."/>
            <person name="Baker S.E."/>
            <person name="Andersen M.R."/>
        </authorList>
    </citation>
    <scope>NUCLEOTIDE SEQUENCE [LARGE SCALE GENOMIC DNA]</scope>
    <source>
        <strain evidence="4 5">CBS 588.65</strain>
    </source>
</reference>
<evidence type="ECO:0000256" key="2">
    <source>
        <dbReference type="SAM" id="MobiDB-lite"/>
    </source>
</evidence>
<gene>
    <name evidence="4" type="ORF">BJX63DRAFT_340929</name>
</gene>